<dbReference type="AlphaFoldDB" id="X6MCA7"/>
<dbReference type="Proteomes" id="UP000023152">
    <property type="component" value="Unassembled WGS sequence"/>
</dbReference>
<dbReference type="EMBL" id="ASPP01023262">
    <property type="protein sequence ID" value="ETO10675.1"/>
    <property type="molecule type" value="Genomic_DNA"/>
</dbReference>
<proteinExistence type="predicted"/>
<accession>X6MCA7</accession>
<comment type="caution">
    <text evidence="2">The sequence shown here is derived from an EMBL/GenBank/DDBJ whole genome shotgun (WGS) entry which is preliminary data.</text>
</comment>
<sequence>MSFSLILEQVKIFLVVKCEQQAPIFWRYKTAFWNFYETICLNQPVNHLQFRHTKSDKHNKTKSNKQCQKQSAKFLTLTKTKKKLMDAIITSFSKKKRISYQHIYGKKKTEKKQKRKKGSKAKPNPRSNFDKPPKIKCTCPNPPNKEIK</sequence>
<gene>
    <name evidence="2" type="ORF">RFI_26702</name>
</gene>
<reference evidence="2 3" key="1">
    <citation type="journal article" date="2013" name="Curr. Biol.">
        <title>The Genome of the Foraminiferan Reticulomyxa filosa.</title>
        <authorList>
            <person name="Glockner G."/>
            <person name="Hulsmann N."/>
            <person name="Schleicher M."/>
            <person name="Noegel A.A."/>
            <person name="Eichinger L."/>
            <person name="Gallinger C."/>
            <person name="Pawlowski J."/>
            <person name="Sierra R."/>
            <person name="Euteneuer U."/>
            <person name="Pillet L."/>
            <person name="Moustafa A."/>
            <person name="Platzer M."/>
            <person name="Groth M."/>
            <person name="Szafranski K."/>
            <person name="Schliwa M."/>
        </authorList>
    </citation>
    <scope>NUCLEOTIDE SEQUENCE [LARGE SCALE GENOMIC DNA]</scope>
</reference>
<name>X6MCA7_RETFI</name>
<organism evidence="2 3">
    <name type="scientific">Reticulomyxa filosa</name>
    <dbReference type="NCBI Taxonomy" id="46433"/>
    <lineage>
        <taxon>Eukaryota</taxon>
        <taxon>Sar</taxon>
        <taxon>Rhizaria</taxon>
        <taxon>Retaria</taxon>
        <taxon>Foraminifera</taxon>
        <taxon>Monothalamids</taxon>
        <taxon>Reticulomyxidae</taxon>
        <taxon>Reticulomyxa</taxon>
    </lineage>
</organism>
<feature type="region of interest" description="Disordered" evidence="1">
    <location>
        <begin position="100"/>
        <end position="148"/>
    </location>
</feature>
<keyword evidence="3" id="KW-1185">Reference proteome</keyword>
<protein>
    <submittedName>
        <fullName evidence="2">Uncharacterized protein</fullName>
    </submittedName>
</protein>
<evidence type="ECO:0000313" key="2">
    <source>
        <dbReference type="EMBL" id="ETO10675.1"/>
    </source>
</evidence>
<evidence type="ECO:0000256" key="1">
    <source>
        <dbReference type="SAM" id="MobiDB-lite"/>
    </source>
</evidence>
<feature type="compositionally biased region" description="Basic residues" evidence="1">
    <location>
        <begin position="100"/>
        <end position="120"/>
    </location>
</feature>
<evidence type="ECO:0000313" key="3">
    <source>
        <dbReference type="Proteomes" id="UP000023152"/>
    </source>
</evidence>